<dbReference type="Proteomes" id="UP000735302">
    <property type="component" value="Unassembled WGS sequence"/>
</dbReference>
<dbReference type="EMBL" id="BLXT01003762">
    <property type="protein sequence ID" value="GFO06103.1"/>
    <property type="molecule type" value="Genomic_DNA"/>
</dbReference>
<accession>A0AAV4AHU2</accession>
<gene>
    <name evidence="2" type="ORF">PoB_003260800</name>
</gene>
<evidence type="ECO:0000256" key="1">
    <source>
        <dbReference type="SAM" id="MobiDB-lite"/>
    </source>
</evidence>
<keyword evidence="3" id="KW-1185">Reference proteome</keyword>
<organism evidence="2 3">
    <name type="scientific">Plakobranchus ocellatus</name>
    <dbReference type="NCBI Taxonomy" id="259542"/>
    <lineage>
        <taxon>Eukaryota</taxon>
        <taxon>Metazoa</taxon>
        <taxon>Spiralia</taxon>
        <taxon>Lophotrochozoa</taxon>
        <taxon>Mollusca</taxon>
        <taxon>Gastropoda</taxon>
        <taxon>Heterobranchia</taxon>
        <taxon>Euthyneura</taxon>
        <taxon>Panpulmonata</taxon>
        <taxon>Sacoglossa</taxon>
        <taxon>Placobranchoidea</taxon>
        <taxon>Plakobranchidae</taxon>
        <taxon>Plakobranchus</taxon>
    </lineage>
</organism>
<protein>
    <submittedName>
        <fullName evidence="2">Uncharacterized protein</fullName>
    </submittedName>
</protein>
<name>A0AAV4AHU2_9GAST</name>
<reference evidence="2 3" key="1">
    <citation type="journal article" date="2021" name="Elife">
        <title>Chloroplast acquisition without the gene transfer in kleptoplastic sea slugs, Plakobranchus ocellatus.</title>
        <authorList>
            <person name="Maeda T."/>
            <person name="Takahashi S."/>
            <person name="Yoshida T."/>
            <person name="Shimamura S."/>
            <person name="Takaki Y."/>
            <person name="Nagai Y."/>
            <person name="Toyoda A."/>
            <person name="Suzuki Y."/>
            <person name="Arimoto A."/>
            <person name="Ishii H."/>
            <person name="Satoh N."/>
            <person name="Nishiyama T."/>
            <person name="Hasebe M."/>
            <person name="Maruyama T."/>
            <person name="Minagawa J."/>
            <person name="Obokata J."/>
            <person name="Shigenobu S."/>
        </authorList>
    </citation>
    <scope>NUCLEOTIDE SEQUENCE [LARGE SCALE GENOMIC DNA]</scope>
</reference>
<sequence length="153" mass="16887">MPVEQPNLRHITQYVNWTHNPSPCPAPPGPSGRWVPSCGHPPARSPCPGHGSSARTCGRCASKGPGACFPSLQQEEASAPTHPAPSTLANRSSGEGMVGSKRYLNNNGQIYTVFKPFHRMAMRKRPKAPPTDREFPQGYRIKMRTMSVWYFMV</sequence>
<evidence type="ECO:0000313" key="2">
    <source>
        <dbReference type="EMBL" id="GFO06103.1"/>
    </source>
</evidence>
<proteinExistence type="predicted"/>
<feature type="region of interest" description="Disordered" evidence="1">
    <location>
        <begin position="69"/>
        <end position="102"/>
    </location>
</feature>
<comment type="caution">
    <text evidence="2">The sequence shown here is derived from an EMBL/GenBank/DDBJ whole genome shotgun (WGS) entry which is preliminary data.</text>
</comment>
<dbReference type="AlphaFoldDB" id="A0AAV4AHU2"/>
<evidence type="ECO:0000313" key="3">
    <source>
        <dbReference type="Proteomes" id="UP000735302"/>
    </source>
</evidence>